<name>A0A2S2Q074_9HEMI</name>
<dbReference type="PROSITE" id="PS50088">
    <property type="entry name" value="ANK_REPEAT"/>
    <property type="match status" value="1"/>
</dbReference>
<feature type="region of interest" description="Disordered" evidence="2">
    <location>
        <begin position="1"/>
        <end position="42"/>
    </location>
</feature>
<protein>
    <submittedName>
        <fullName evidence="3">Uncharacterized protein</fullName>
    </submittedName>
</protein>
<feature type="repeat" description="ANK" evidence="1">
    <location>
        <begin position="160"/>
        <end position="192"/>
    </location>
</feature>
<dbReference type="PROSITE" id="PS50297">
    <property type="entry name" value="ANK_REP_REGION"/>
    <property type="match status" value="1"/>
</dbReference>
<evidence type="ECO:0000256" key="2">
    <source>
        <dbReference type="SAM" id="MobiDB-lite"/>
    </source>
</evidence>
<feature type="compositionally biased region" description="Low complexity" evidence="2">
    <location>
        <begin position="479"/>
        <end position="494"/>
    </location>
</feature>
<accession>A0A2S2Q074</accession>
<reference evidence="3" key="1">
    <citation type="submission" date="2018-04" db="EMBL/GenBank/DDBJ databases">
        <title>Transcriptome assembly of Sipha flava.</title>
        <authorList>
            <person name="Scully E.D."/>
            <person name="Geib S.M."/>
            <person name="Palmer N.A."/>
            <person name="Koch K."/>
            <person name="Bradshaw J."/>
            <person name="Heng-Moss T."/>
            <person name="Sarath G."/>
        </authorList>
    </citation>
    <scope>NUCLEOTIDE SEQUENCE</scope>
</reference>
<evidence type="ECO:0000313" key="3">
    <source>
        <dbReference type="EMBL" id="MBY71165.1"/>
    </source>
</evidence>
<dbReference type="InterPro" id="IPR036770">
    <property type="entry name" value="Ankyrin_rpt-contain_sf"/>
</dbReference>
<organism evidence="3">
    <name type="scientific">Sipha flava</name>
    <name type="common">yellow sugarcane aphid</name>
    <dbReference type="NCBI Taxonomy" id="143950"/>
    <lineage>
        <taxon>Eukaryota</taxon>
        <taxon>Metazoa</taxon>
        <taxon>Ecdysozoa</taxon>
        <taxon>Arthropoda</taxon>
        <taxon>Hexapoda</taxon>
        <taxon>Insecta</taxon>
        <taxon>Pterygota</taxon>
        <taxon>Neoptera</taxon>
        <taxon>Paraneoptera</taxon>
        <taxon>Hemiptera</taxon>
        <taxon>Sternorrhyncha</taxon>
        <taxon>Aphidomorpha</taxon>
        <taxon>Aphidoidea</taxon>
        <taxon>Aphididae</taxon>
        <taxon>Sipha</taxon>
    </lineage>
</organism>
<sequence>MKGSGINGFQVPSPSPVENDSADDRQHNATSNVGHNPFGEYGERNSEQLLLDGLNPSKLFIPSSNSPRCSIGSSASDHLSFESQLLEVAIRTNDVSKVKHFLMIHRDKFQINSKPPENTFNNAPHNSEINSQKTKTQTVRSDNDDSPRDSLSSDGQALLSFKNALHMAIDHGSLDVVRTLLENGINPNAGGHVPPDAHRQSRSQSPPFTATGLVDVPSAGDGQCTIDEDAALGPANKVTVFADRRTCTDVHVPAAREPRPNRELVIVPASPSPTSAVVAIAERSANRSVILRQRSLSLDNEKPLKKSRALFQRLRAGCSKLIRSTPAELYVGGGSLGHPQAVPVTVTAVAGPEQPRKATCAAAGFMATAPVELKGIMSELRRSSDVVRAILWNLSFRDTYSSGNVSDIDSSNELDVDTLFDRHEQRRYADYEMENGGRLPLLDSLSSLQSFQSLSSAGSCSAAGSTAPEPAPAVFKLQFQTSPLTQQQPSMQPQPQTPPSPPPPPPPLSGY</sequence>
<feature type="compositionally biased region" description="Polar residues" evidence="2">
    <location>
        <begin position="112"/>
        <end position="140"/>
    </location>
</feature>
<feature type="region of interest" description="Disordered" evidence="2">
    <location>
        <begin position="479"/>
        <end position="511"/>
    </location>
</feature>
<dbReference type="InterPro" id="IPR002110">
    <property type="entry name" value="Ankyrin_rpt"/>
</dbReference>
<keyword evidence="1" id="KW-0040">ANK repeat</keyword>
<feature type="region of interest" description="Disordered" evidence="2">
    <location>
        <begin position="187"/>
        <end position="211"/>
    </location>
</feature>
<dbReference type="SMART" id="SM00248">
    <property type="entry name" value="ANK"/>
    <property type="match status" value="2"/>
</dbReference>
<dbReference type="OrthoDB" id="269822at2759"/>
<dbReference type="Gene3D" id="1.25.40.20">
    <property type="entry name" value="Ankyrin repeat-containing domain"/>
    <property type="match status" value="1"/>
</dbReference>
<dbReference type="Pfam" id="PF00023">
    <property type="entry name" value="Ank"/>
    <property type="match status" value="1"/>
</dbReference>
<feature type="compositionally biased region" description="Pro residues" evidence="2">
    <location>
        <begin position="495"/>
        <end position="511"/>
    </location>
</feature>
<dbReference type="AlphaFoldDB" id="A0A2S2Q074"/>
<gene>
    <name evidence="3" type="ORF">g.24607</name>
</gene>
<feature type="region of interest" description="Disordered" evidence="2">
    <location>
        <begin position="112"/>
        <end position="154"/>
    </location>
</feature>
<dbReference type="EMBL" id="GGMS01001962">
    <property type="protein sequence ID" value="MBY71165.1"/>
    <property type="molecule type" value="Transcribed_RNA"/>
</dbReference>
<proteinExistence type="predicted"/>
<dbReference type="SUPFAM" id="SSF48403">
    <property type="entry name" value="Ankyrin repeat"/>
    <property type="match status" value="1"/>
</dbReference>
<evidence type="ECO:0000256" key="1">
    <source>
        <dbReference type="PROSITE-ProRule" id="PRU00023"/>
    </source>
</evidence>